<feature type="repeat" description="WD" evidence="3">
    <location>
        <begin position="441"/>
        <end position="482"/>
    </location>
</feature>
<dbReference type="SUPFAM" id="SSF117289">
    <property type="entry name" value="Nucleoporin domain"/>
    <property type="match status" value="1"/>
</dbReference>
<sequence length="767" mass="84295">MFKLSSNDINNKLEKLGSEDIGSSSSSFNNNNNNEDGVKKYTSPIKVIGVQGNSCIGFSPDDSRFAFVSGNGSIYIAKDMKNDSFEIENVLTGHSHSVDCLLFHPKEPILVSGGFDGIFIWDYLKGFIIKKVLTHKDIDSHDSKVEALAWLYNGTSLVTGSKDSTIKIWDFMEQGYPLLETITAHKAPVTCFSVNNESNILASAGRDSSVKVWDISTLRPEFRSKRSDDSSIKVTIQSTLEGHMGDVVSMYFSRDGSMLFSGARDNEIKVWSIKEQSEIRSIKQHKGDVTCLKLLGKDQSILMTSSIDGTVKSIRLGKIKSLIGNDVLQIEELTKEAQIIESQAISGNIHINSISDINDPNAGEYLDIGLGSGIGIGGDNGVGSDKDKVLFSFELHDGIGIGTMTFSNSLKLVATSADRSIRIWRLPTSNYSDKPILIHEFVGHRGPVNSVQILPNSNSILSGSTDYNVFLYNLNTMKREMVFNFEGSVYTMCVGSKNNQTVVFVGGNHYDIKGYLINQNDENSNNNNQLPIVQFNGHSGKVQTIAINPDCTMLVSGGNDFDILVWQIKMPYVYRGGDEFNQLQKPINKQSFHKGHITGLCFSDNGKYLISSSTDHSIVLWTVNSNGKKINREITIENAHNSVVSAISFGHGQISSQFFYSGSWEGSIRVFDTSNLKKCSKSIHEFKAHNSRLSSLTVSSDGSILIASFSDGIIKTFSSVRPWSPIAIYSPNESTSCNALSSNFSFFVSGSDNGLIRCWPTGNEQIN</sequence>
<dbReference type="InParanoid" id="Q54M39"/>
<dbReference type="PANTHER" id="PTHR22847">
    <property type="entry name" value="WD40 REPEAT PROTEIN"/>
    <property type="match status" value="1"/>
</dbReference>
<evidence type="ECO:0000256" key="1">
    <source>
        <dbReference type="ARBA" id="ARBA00022574"/>
    </source>
</evidence>
<feature type="repeat" description="WD" evidence="3">
    <location>
        <begin position="138"/>
        <end position="170"/>
    </location>
</feature>
<evidence type="ECO:0000313" key="4">
    <source>
        <dbReference type="EMBL" id="EAL64287.1"/>
    </source>
</evidence>
<dbReference type="GeneID" id="8625506"/>
<protein>
    <submittedName>
        <fullName evidence="4">Uncharacterized protein</fullName>
    </submittedName>
</protein>
<dbReference type="CDD" id="cd00200">
    <property type="entry name" value="WD40"/>
    <property type="match status" value="1"/>
</dbReference>
<dbReference type="SMR" id="Q54M39"/>
<name>Q54M39_DICDI</name>
<dbReference type="InterPro" id="IPR019775">
    <property type="entry name" value="WD40_repeat_CS"/>
</dbReference>
<dbReference type="SUPFAM" id="SSF50978">
    <property type="entry name" value="WD40 repeat-like"/>
    <property type="match status" value="1"/>
</dbReference>
<dbReference type="VEuPathDB" id="AmoebaDB:DDB_G0286223"/>
<dbReference type="OMA" id="HYDIKGY"/>
<keyword evidence="1 3" id="KW-0853">WD repeat</keyword>
<evidence type="ECO:0000256" key="2">
    <source>
        <dbReference type="ARBA" id="ARBA00022737"/>
    </source>
</evidence>
<dbReference type="Gene3D" id="2.130.10.10">
    <property type="entry name" value="YVTN repeat-like/Quinoprotein amine dehydrogenase"/>
    <property type="match status" value="6"/>
</dbReference>
<evidence type="ECO:0000313" key="5">
    <source>
        <dbReference type="Proteomes" id="UP000002195"/>
    </source>
</evidence>
<dbReference type="EMBL" id="AAFI02000085">
    <property type="protein sequence ID" value="EAL64287.1"/>
    <property type="molecule type" value="Genomic_DNA"/>
</dbReference>
<dbReference type="AlphaFoldDB" id="Q54M39"/>
<dbReference type="STRING" id="44689.Q54M39"/>
<dbReference type="InterPro" id="IPR020472">
    <property type="entry name" value="WD40_PAC1"/>
</dbReference>
<evidence type="ECO:0000256" key="3">
    <source>
        <dbReference type="PROSITE-ProRule" id="PRU00221"/>
    </source>
</evidence>
<keyword evidence="5" id="KW-1185">Reference proteome</keyword>
<dbReference type="InterPro" id="IPR015943">
    <property type="entry name" value="WD40/YVTN_repeat-like_dom_sf"/>
</dbReference>
<dbReference type="RefSeq" id="XP_637792.1">
    <property type="nucleotide sequence ID" value="XM_632700.1"/>
</dbReference>
<dbReference type="PhylomeDB" id="Q54M39"/>
<reference evidence="4 5" key="1">
    <citation type="journal article" date="2005" name="Nature">
        <title>The genome of the social amoeba Dictyostelium discoideum.</title>
        <authorList>
            <consortium name="The Dictyostelium discoideum Sequencing Consortium"/>
            <person name="Eichinger L."/>
            <person name="Pachebat J.A."/>
            <person name="Glockner G."/>
            <person name="Rajandream M.A."/>
            <person name="Sucgang R."/>
            <person name="Berriman M."/>
            <person name="Song J."/>
            <person name="Olsen R."/>
            <person name="Szafranski K."/>
            <person name="Xu Q."/>
            <person name="Tunggal B."/>
            <person name="Kummerfeld S."/>
            <person name="Madera M."/>
            <person name="Konfortov B.A."/>
            <person name="Rivero F."/>
            <person name="Bankier A.T."/>
            <person name="Lehmann R."/>
            <person name="Hamlin N."/>
            <person name="Davies R."/>
            <person name="Gaudet P."/>
            <person name="Fey P."/>
            <person name="Pilcher K."/>
            <person name="Chen G."/>
            <person name="Saunders D."/>
            <person name="Sodergren E."/>
            <person name="Davis P."/>
            <person name="Kerhornou A."/>
            <person name="Nie X."/>
            <person name="Hall N."/>
            <person name="Anjard C."/>
            <person name="Hemphill L."/>
            <person name="Bason N."/>
            <person name="Farbrother P."/>
            <person name="Desany B."/>
            <person name="Just E."/>
            <person name="Morio T."/>
            <person name="Rost R."/>
            <person name="Churcher C."/>
            <person name="Cooper J."/>
            <person name="Haydock S."/>
            <person name="van Driessche N."/>
            <person name="Cronin A."/>
            <person name="Goodhead I."/>
            <person name="Muzny D."/>
            <person name="Mourier T."/>
            <person name="Pain A."/>
            <person name="Lu M."/>
            <person name="Harper D."/>
            <person name="Lindsay R."/>
            <person name="Hauser H."/>
            <person name="James K."/>
            <person name="Quiles M."/>
            <person name="Madan Babu M."/>
            <person name="Saito T."/>
            <person name="Buchrieser C."/>
            <person name="Wardroper A."/>
            <person name="Felder M."/>
            <person name="Thangavelu M."/>
            <person name="Johnson D."/>
            <person name="Knights A."/>
            <person name="Loulseged H."/>
            <person name="Mungall K."/>
            <person name="Oliver K."/>
            <person name="Price C."/>
            <person name="Quail M.A."/>
            <person name="Urushihara H."/>
            <person name="Hernandez J."/>
            <person name="Rabbinowitsch E."/>
            <person name="Steffen D."/>
            <person name="Sanders M."/>
            <person name="Ma J."/>
            <person name="Kohara Y."/>
            <person name="Sharp S."/>
            <person name="Simmonds M."/>
            <person name="Spiegler S."/>
            <person name="Tivey A."/>
            <person name="Sugano S."/>
            <person name="White B."/>
            <person name="Walker D."/>
            <person name="Woodward J."/>
            <person name="Winckler T."/>
            <person name="Tanaka Y."/>
            <person name="Shaulsky G."/>
            <person name="Schleicher M."/>
            <person name="Weinstock G."/>
            <person name="Rosenthal A."/>
            <person name="Cox E.C."/>
            <person name="Chisholm R.L."/>
            <person name="Gibbs R."/>
            <person name="Loomis W.F."/>
            <person name="Platzer M."/>
            <person name="Kay R.R."/>
            <person name="Williams J."/>
            <person name="Dear P.H."/>
            <person name="Noegel A.A."/>
            <person name="Barrell B."/>
            <person name="Kuspa A."/>
        </authorList>
    </citation>
    <scope>NUCLEOTIDE SEQUENCE [LARGE SCALE GENOMIC DNA]</scope>
    <source>
        <strain evidence="4 5">AX4</strain>
    </source>
</reference>
<dbReference type="PROSITE" id="PS50294">
    <property type="entry name" value="WD_REPEATS_REGION"/>
    <property type="match status" value="6"/>
</dbReference>
<dbReference type="KEGG" id="ddi:DDB_G0286223"/>
<dbReference type="dictyBase" id="DDB_G0286223"/>
<dbReference type="SMART" id="SM00320">
    <property type="entry name" value="WD40"/>
    <property type="match status" value="13"/>
</dbReference>
<organism evidence="4 5">
    <name type="scientific">Dictyostelium discoideum</name>
    <name type="common">Social amoeba</name>
    <dbReference type="NCBI Taxonomy" id="44689"/>
    <lineage>
        <taxon>Eukaryota</taxon>
        <taxon>Amoebozoa</taxon>
        <taxon>Evosea</taxon>
        <taxon>Eumycetozoa</taxon>
        <taxon>Dictyostelia</taxon>
        <taxon>Dictyosteliales</taxon>
        <taxon>Dictyosteliaceae</taxon>
        <taxon>Dictyostelium</taxon>
    </lineage>
</organism>
<dbReference type="PRINTS" id="PR00320">
    <property type="entry name" value="GPROTEINBRPT"/>
</dbReference>
<proteinExistence type="predicted"/>
<gene>
    <name evidence="4" type="ORF">DDB_G0286223</name>
</gene>
<feature type="repeat" description="WD" evidence="3">
    <location>
        <begin position="590"/>
        <end position="631"/>
    </location>
</feature>
<dbReference type="PaxDb" id="44689-DDB0305106"/>
<dbReference type="eggNOG" id="KOG4155">
    <property type="taxonomic scope" value="Eukaryota"/>
</dbReference>
<feature type="repeat" description="WD" evidence="3">
    <location>
        <begin position="240"/>
        <end position="281"/>
    </location>
</feature>
<dbReference type="Pfam" id="PF00400">
    <property type="entry name" value="WD40"/>
    <property type="match status" value="12"/>
</dbReference>
<keyword evidence="2" id="KW-0677">Repeat</keyword>
<dbReference type="Proteomes" id="UP000002195">
    <property type="component" value="Unassembled WGS sequence"/>
</dbReference>
<dbReference type="PROSITE" id="PS50082">
    <property type="entry name" value="WD_REPEATS_2"/>
    <property type="match status" value="7"/>
</dbReference>
<dbReference type="PROSITE" id="PS00678">
    <property type="entry name" value="WD_REPEATS_1"/>
    <property type="match status" value="1"/>
</dbReference>
<dbReference type="InterPro" id="IPR001680">
    <property type="entry name" value="WD40_rpt"/>
</dbReference>
<dbReference type="HOGENOM" id="CLU_364271_0_0_1"/>
<dbReference type="PANTHER" id="PTHR22847:SF650">
    <property type="match status" value="1"/>
</dbReference>
<feature type="repeat" description="WD" evidence="3">
    <location>
        <begin position="535"/>
        <end position="569"/>
    </location>
</feature>
<dbReference type="InterPro" id="IPR036322">
    <property type="entry name" value="WD40_repeat_dom_sf"/>
</dbReference>
<accession>Q54M39</accession>
<dbReference type="GO" id="GO:1990234">
    <property type="term" value="C:transferase complex"/>
    <property type="evidence" value="ECO:0007669"/>
    <property type="project" value="UniProtKB-ARBA"/>
</dbReference>
<comment type="caution">
    <text evidence="4">The sequence shown here is derived from an EMBL/GenBank/DDBJ whole genome shotgun (WGS) entry which is preliminary data.</text>
</comment>
<feature type="repeat" description="WD" evidence="3">
    <location>
        <begin position="182"/>
        <end position="217"/>
    </location>
</feature>
<feature type="repeat" description="WD" evidence="3">
    <location>
        <begin position="91"/>
        <end position="117"/>
    </location>
</feature>